<dbReference type="PANTHER" id="PTHR43798:SF33">
    <property type="entry name" value="HYDROLASE, PUTATIVE (AFU_ORTHOLOGUE AFUA_2G14860)-RELATED"/>
    <property type="match status" value="1"/>
</dbReference>
<dbReference type="InterPro" id="IPR000073">
    <property type="entry name" value="AB_hydrolase_1"/>
</dbReference>
<sequence length="294" mass="33702">MHPRLANWISQGKYTSFNGLSIFYRVLGEGPALLILHGYPFNGFDFEKLMDSLAERFTIILPDMPGMGFSDKPENHEYSFEEMADVYSAVLKELQTTEVHMLAHDLGDSVVQELLARDQEKTNLFTIRSVAFLNGGLFSDVYRPRRMQVLLSKSPAFLGSFISRSLTKKMVIRATSEVFGKYTKPSTELEEIFWDILNYKNGKRITYLLGRLVFAKLKYQSRWITAMQRTTIPLSFINGPADPNSGILMANRYMELLPNGNVYLLGKNIGHWPQIEAPEETLQKFYDFHSSLEK</sequence>
<dbReference type="Proteomes" id="UP001200145">
    <property type="component" value="Unassembled WGS sequence"/>
</dbReference>
<keyword evidence="2" id="KW-0378">Hydrolase</keyword>
<dbReference type="InterPro" id="IPR050266">
    <property type="entry name" value="AB_hydrolase_sf"/>
</dbReference>
<evidence type="ECO:0000313" key="2">
    <source>
        <dbReference type="EMBL" id="MCF1715054.1"/>
    </source>
</evidence>
<name>A0ABS9BIN7_9BACT</name>
<keyword evidence="3" id="KW-1185">Reference proteome</keyword>
<dbReference type="PANTHER" id="PTHR43798">
    <property type="entry name" value="MONOACYLGLYCEROL LIPASE"/>
    <property type="match status" value="1"/>
</dbReference>
<proteinExistence type="predicted"/>
<comment type="caution">
    <text evidence="2">The sequence shown here is derived from an EMBL/GenBank/DDBJ whole genome shotgun (WGS) entry which is preliminary data.</text>
</comment>
<feature type="domain" description="AB hydrolase-1" evidence="1">
    <location>
        <begin position="31"/>
        <end position="121"/>
    </location>
</feature>
<dbReference type="Pfam" id="PF00561">
    <property type="entry name" value="Abhydrolase_1"/>
    <property type="match status" value="1"/>
</dbReference>
<dbReference type="GO" id="GO:0016787">
    <property type="term" value="F:hydrolase activity"/>
    <property type="evidence" value="ECO:0007669"/>
    <property type="project" value="UniProtKB-KW"/>
</dbReference>
<reference evidence="2 3" key="1">
    <citation type="submission" date="2022-01" db="EMBL/GenBank/DDBJ databases">
        <title>Flavihumibacter sp. nov., isolated from sediment of a river.</title>
        <authorList>
            <person name="Liu H."/>
        </authorList>
    </citation>
    <scope>NUCLEOTIDE SEQUENCE [LARGE SCALE GENOMIC DNA]</scope>
    <source>
        <strain evidence="2 3">RY-1</strain>
    </source>
</reference>
<accession>A0ABS9BIN7</accession>
<dbReference type="Gene3D" id="3.40.50.1820">
    <property type="entry name" value="alpha/beta hydrolase"/>
    <property type="match status" value="1"/>
</dbReference>
<organism evidence="2 3">
    <name type="scientific">Flavihumibacter fluminis</name>
    <dbReference type="NCBI Taxonomy" id="2909236"/>
    <lineage>
        <taxon>Bacteria</taxon>
        <taxon>Pseudomonadati</taxon>
        <taxon>Bacteroidota</taxon>
        <taxon>Chitinophagia</taxon>
        <taxon>Chitinophagales</taxon>
        <taxon>Chitinophagaceae</taxon>
        <taxon>Flavihumibacter</taxon>
    </lineage>
</organism>
<dbReference type="SUPFAM" id="SSF53474">
    <property type="entry name" value="alpha/beta-Hydrolases"/>
    <property type="match status" value="1"/>
</dbReference>
<dbReference type="RefSeq" id="WP_234866004.1">
    <property type="nucleotide sequence ID" value="NZ_JAKEVY010000002.1"/>
</dbReference>
<gene>
    <name evidence="2" type="ORF">L0U88_10495</name>
</gene>
<protein>
    <submittedName>
        <fullName evidence="2">Alpha/beta hydrolase</fullName>
    </submittedName>
</protein>
<dbReference type="InterPro" id="IPR029058">
    <property type="entry name" value="AB_hydrolase_fold"/>
</dbReference>
<evidence type="ECO:0000313" key="3">
    <source>
        <dbReference type="Proteomes" id="UP001200145"/>
    </source>
</evidence>
<dbReference type="EMBL" id="JAKEVY010000002">
    <property type="protein sequence ID" value="MCF1715054.1"/>
    <property type="molecule type" value="Genomic_DNA"/>
</dbReference>
<evidence type="ECO:0000259" key="1">
    <source>
        <dbReference type="Pfam" id="PF00561"/>
    </source>
</evidence>